<evidence type="ECO:0000256" key="1">
    <source>
        <dbReference type="SAM" id="Coils"/>
    </source>
</evidence>
<dbReference type="RefSeq" id="XP_001357558.3">
    <property type="nucleotide sequence ID" value="XM_001357521.4"/>
</dbReference>
<dbReference type="Bgee" id="FBgn0081065">
    <property type="expression patterns" value="Expressed in female reproductive system and 2 other cell types or tissues"/>
</dbReference>
<reference evidence="3" key="2">
    <citation type="submission" date="2025-08" db="UniProtKB">
        <authorList>
            <consortium name="RefSeq"/>
        </authorList>
    </citation>
    <scope>IDENTIFICATION</scope>
    <source>
        <strain evidence="3">MV-25-SWS-2005</strain>
        <tissue evidence="3">Whole body</tissue>
    </source>
</reference>
<reference evidence="2" key="1">
    <citation type="submission" date="2024-06" db="UniProtKB">
        <authorList>
            <consortium name="RefSeq"/>
        </authorList>
    </citation>
    <scope>NUCLEOTIDE SEQUENCE [LARGE SCALE GENOMIC DNA]</scope>
    <source>
        <strain evidence="2">MV2-25</strain>
    </source>
</reference>
<feature type="coiled-coil region" evidence="1">
    <location>
        <begin position="186"/>
        <end position="220"/>
    </location>
</feature>
<dbReference type="InParanoid" id="A0A6I8UM16"/>
<dbReference type="GeneID" id="4800357"/>
<dbReference type="AlphaFoldDB" id="A0A6I8UM16"/>
<keyword evidence="1" id="KW-0175">Coiled coil</keyword>
<dbReference type="KEGG" id="dpo:4800357"/>
<proteinExistence type="predicted"/>
<evidence type="ECO:0000313" key="3">
    <source>
        <dbReference type="RefSeq" id="XP_001357558.3"/>
    </source>
</evidence>
<dbReference type="FunCoup" id="A0A6I8UM16">
    <property type="interactions" value="174"/>
</dbReference>
<gene>
    <name evidence="3" type="primary">Ibf1</name>
</gene>
<protein>
    <submittedName>
        <fullName evidence="3">Uncharacterized protein Ibf1 isoform X1</fullName>
    </submittedName>
</protein>
<organism evidence="2 3">
    <name type="scientific">Drosophila pseudoobscura pseudoobscura</name>
    <name type="common">Fruit fly</name>
    <dbReference type="NCBI Taxonomy" id="46245"/>
    <lineage>
        <taxon>Eukaryota</taxon>
        <taxon>Metazoa</taxon>
        <taxon>Ecdysozoa</taxon>
        <taxon>Arthropoda</taxon>
        <taxon>Hexapoda</taxon>
        <taxon>Insecta</taxon>
        <taxon>Pterygota</taxon>
        <taxon>Neoptera</taxon>
        <taxon>Endopterygota</taxon>
        <taxon>Diptera</taxon>
        <taxon>Brachycera</taxon>
        <taxon>Muscomorpha</taxon>
        <taxon>Ephydroidea</taxon>
        <taxon>Drosophilidae</taxon>
        <taxon>Drosophila</taxon>
        <taxon>Sophophora</taxon>
    </lineage>
</organism>
<keyword evidence="2" id="KW-1185">Reference proteome</keyword>
<evidence type="ECO:0000313" key="2">
    <source>
        <dbReference type="Proteomes" id="UP000001819"/>
    </source>
</evidence>
<accession>A0A6I8UM16</accession>
<sequence length="242" mass="27668">MPRKKSEDFYKKFGFSAKCENGKYTATCTFCNKELQNTALTRLSLHRQTCDQKRALSETQSINMERARPVLKIHKITHEDADGGIDHGNEGKEIIVKIQEFLDECDDDTDGKEQATTVKSELMNSEQNSPHLNASKEEEAMEIEITAGPESREYVEFLDEYKEVIQSLDDPANGTDTNFGENRPKNNLALLKADKARAEIKQYNSKAMFLRTETENLKLERTLTLLKIQKLRLEIDCLRAQS</sequence>
<dbReference type="Proteomes" id="UP000001819">
    <property type="component" value="Chromosome 2"/>
</dbReference>
<name>A0A6I8UM16_DROPS</name>